<dbReference type="AlphaFoldDB" id="A0AAD5SP33"/>
<keyword evidence="7" id="KW-1185">Reference proteome</keyword>
<feature type="domain" description="Aldehyde dehydrogenase" evidence="5">
    <location>
        <begin position="5"/>
        <end position="143"/>
    </location>
</feature>
<evidence type="ECO:0000259" key="5">
    <source>
        <dbReference type="Pfam" id="PF00171"/>
    </source>
</evidence>
<dbReference type="Pfam" id="PF00171">
    <property type="entry name" value="Aldedh"/>
    <property type="match status" value="1"/>
</dbReference>
<sequence length="149" mass="15850">MGLGLELGGKDPALIRKHAAENLVDGAMYNSGQSCCGVENIYVYESTFDAFLAAAVETAKECKVGGLLQDDAVNLGPVVNVAAADNIRARIDDAIKNGAKLLVDEALFLAAKAKTAFIAPQILVNVDHTMRIMKEKTFGPVVMTKLLRS</sequence>
<feature type="active site" evidence="3">
    <location>
        <position position="6"/>
    </location>
</feature>
<evidence type="ECO:0000256" key="1">
    <source>
        <dbReference type="ARBA" id="ARBA00009986"/>
    </source>
</evidence>
<dbReference type="InterPro" id="IPR016161">
    <property type="entry name" value="Ald_DH/histidinol_DH"/>
</dbReference>
<dbReference type="EMBL" id="JADGJH010004150">
    <property type="protein sequence ID" value="KAJ3087008.1"/>
    <property type="molecule type" value="Genomic_DNA"/>
</dbReference>
<name>A0AAD5SP33_9FUNG</name>
<organism evidence="6 7">
    <name type="scientific">Physocladia obscura</name>
    <dbReference type="NCBI Taxonomy" id="109957"/>
    <lineage>
        <taxon>Eukaryota</taxon>
        <taxon>Fungi</taxon>
        <taxon>Fungi incertae sedis</taxon>
        <taxon>Chytridiomycota</taxon>
        <taxon>Chytridiomycota incertae sedis</taxon>
        <taxon>Chytridiomycetes</taxon>
        <taxon>Chytridiales</taxon>
        <taxon>Chytriomycetaceae</taxon>
        <taxon>Physocladia</taxon>
    </lineage>
</organism>
<dbReference type="Gene3D" id="3.40.309.10">
    <property type="entry name" value="Aldehyde Dehydrogenase, Chain A, domain 2"/>
    <property type="match status" value="1"/>
</dbReference>
<dbReference type="InterPro" id="IPR029510">
    <property type="entry name" value="Ald_DH_CS_GLU"/>
</dbReference>
<reference evidence="6" key="1">
    <citation type="submission" date="2020-05" db="EMBL/GenBank/DDBJ databases">
        <title>Phylogenomic resolution of chytrid fungi.</title>
        <authorList>
            <person name="Stajich J.E."/>
            <person name="Amses K."/>
            <person name="Simmons R."/>
            <person name="Seto K."/>
            <person name="Myers J."/>
            <person name="Bonds A."/>
            <person name="Quandt C.A."/>
            <person name="Barry K."/>
            <person name="Liu P."/>
            <person name="Grigoriev I."/>
            <person name="Longcore J.E."/>
            <person name="James T.Y."/>
        </authorList>
    </citation>
    <scope>NUCLEOTIDE SEQUENCE</scope>
    <source>
        <strain evidence="6">JEL0513</strain>
    </source>
</reference>
<dbReference type="InterPro" id="IPR016163">
    <property type="entry name" value="Ald_DH_C"/>
</dbReference>
<dbReference type="SUPFAM" id="SSF53720">
    <property type="entry name" value="ALDH-like"/>
    <property type="match status" value="1"/>
</dbReference>
<accession>A0AAD5SP33</accession>
<evidence type="ECO:0000313" key="7">
    <source>
        <dbReference type="Proteomes" id="UP001211907"/>
    </source>
</evidence>
<dbReference type="GO" id="GO:0016620">
    <property type="term" value="F:oxidoreductase activity, acting on the aldehyde or oxo group of donors, NAD or NADP as acceptor"/>
    <property type="evidence" value="ECO:0007669"/>
    <property type="project" value="InterPro"/>
</dbReference>
<gene>
    <name evidence="6" type="ORF">HK100_008508</name>
</gene>
<dbReference type="Proteomes" id="UP001211907">
    <property type="component" value="Unassembled WGS sequence"/>
</dbReference>
<evidence type="ECO:0000256" key="4">
    <source>
        <dbReference type="RuleBase" id="RU003345"/>
    </source>
</evidence>
<dbReference type="PROSITE" id="PS00687">
    <property type="entry name" value="ALDEHYDE_DEHYDR_GLU"/>
    <property type="match status" value="1"/>
</dbReference>
<evidence type="ECO:0000256" key="3">
    <source>
        <dbReference type="PROSITE-ProRule" id="PRU10007"/>
    </source>
</evidence>
<dbReference type="InterPro" id="IPR015590">
    <property type="entry name" value="Aldehyde_DH_dom"/>
</dbReference>
<dbReference type="PANTHER" id="PTHR11699">
    <property type="entry name" value="ALDEHYDE DEHYDROGENASE-RELATED"/>
    <property type="match status" value="1"/>
</dbReference>
<comment type="caution">
    <text evidence="6">The sequence shown here is derived from an EMBL/GenBank/DDBJ whole genome shotgun (WGS) entry which is preliminary data.</text>
</comment>
<evidence type="ECO:0000256" key="2">
    <source>
        <dbReference type="ARBA" id="ARBA00023002"/>
    </source>
</evidence>
<evidence type="ECO:0000313" key="6">
    <source>
        <dbReference type="EMBL" id="KAJ3087008.1"/>
    </source>
</evidence>
<comment type="similarity">
    <text evidence="1 4">Belongs to the aldehyde dehydrogenase family.</text>
</comment>
<proteinExistence type="inferred from homology"/>
<protein>
    <recommendedName>
        <fullName evidence="5">Aldehyde dehydrogenase domain-containing protein</fullName>
    </recommendedName>
</protein>
<keyword evidence="2 4" id="KW-0560">Oxidoreductase</keyword>